<keyword evidence="5 7" id="KW-0472">Membrane</keyword>
<comment type="subcellular location">
    <subcellularLocation>
        <location evidence="1">Membrane</location>
        <topology evidence="1">Multi-pass membrane protein</topology>
    </subcellularLocation>
</comment>
<dbReference type="GO" id="GO:0005886">
    <property type="term" value="C:plasma membrane"/>
    <property type="evidence" value="ECO:0007669"/>
    <property type="project" value="TreeGrafter"/>
</dbReference>
<feature type="region of interest" description="Disordered" evidence="6">
    <location>
        <begin position="107"/>
        <end position="147"/>
    </location>
</feature>
<keyword evidence="3 7" id="KW-0812">Transmembrane</keyword>
<feature type="transmembrane region" description="Helical" evidence="7">
    <location>
        <begin position="346"/>
        <end position="366"/>
    </location>
</feature>
<name>A0AAF0J4X0_9BASI</name>
<organism evidence="9 10">
    <name type="scientific">Malassezia cuniculi</name>
    <dbReference type="NCBI Taxonomy" id="948313"/>
    <lineage>
        <taxon>Eukaryota</taxon>
        <taxon>Fungi</taxon>
        <taxon>Dikarya</taxon>
        <taxon>Basidiomycota</taxon>
        <taxon>Ustilaginomycotina</taxon>
        <taxon>Malasseziomycetes</taxon>
        <taxon>Malasseziales</taxon>
        <taxon>Malasseziaceae</taxon>
        <taxon>Malassezia</taxon>
    </lineage>
</organism>
<dbReference type="InterPro" id="IPR004680">
    <property type="entry name" value="Cit_transptr-like_dom"/>
</dbReference>
<feature type="transmembrane region" description="Helical" evidence="7">
    <location>
        <begin position="443"/>
        <end position="465"/>
    </location>
</feature>
<dbReference type="EMBL" id="CP119877">
    <property type="protein sequence ID" value="WFD33882.1"/>
    <property type="molecule type" value="Genomic_DNA"/>
</dbReference>
<evidence type="ECO:0000313" key="9">
    <source>
        <dbReference type="EMBL" id="WFD33882.1"/>
    </source>
</evidence>
<feature type="domain" description="SPX" evidence="8">
    <location>
        <begin position="1"/>
        <end position="248"/>
    </location>
</feature>
<feature type="transmembrane region" description="Helical" evidence="7">
    <location>
        <begin position="564"/>
        <end position="590"/>
    </location>
</feature>
<accession>A0AAF0J4X0</accession>
<protein>
    <submittedName>
        <fullName evidence="9">Low-affinity phosphate transporter</fullName>
    </submittedName>
</protein>
<evidence type="ECO:0000256" key="7">
    <source>
        <dbReference type="SAM" id="Phobius"/>
    </source>
</evidence>
<dbReference type="CDD" id="cd01115">
    <property type="entry name" value="SLC13_permease"/>
    <property type="match status" value="1"/>
</dbReference>
<dbReference type="CDD" id="cd14478">
    <property type="entry name" value="SPX_PHO87_PHO90_like"/>
    <property type="match status" value="1"/>
</dbReference>
<dbReference type="GO" id="GO:0006817">
    <property type="term" value="P:phosphate ion transport"/>
    <property type="evidence" value="ECO:0007669"/>
    <property type="project" value="TreeGrafter"/>
</dbReference>
<gene>
    <name evidence="9" type="primary">PHO91</name>
    <name evidence="9" type="ORF">MCUN1_000705</name>
</gene>
<dbReference type="PANTHER" id="PTHR10283">
    <property type="entry name" value="SOLUTE CARRIER FAMILY 13 MEMBER"/>
    <property type="match status" value="1"/>
</dbReference>
<dbReference type="Pfam" id="PF03600">
    <property type="entry name" value="CitMHS"/>
    <property type="match status" value="1"/>
</dbReference>
<dbReference type="InterPro" id="IPR004331">
    <property type="entry name" value="SPX_dom"/>
</dbReference>
<dbReference type="GO" id="GO:0005315">
    <property type="term" value="F:phosphate transmembrane transporter activity"/>
    <property type="evidence" value="ECO:0007669"/>
    <property type="project" value="TreeGrafter"/>
</dbReference>
<keyword evidence="2" id="KW-0813">Transport</keyword>
<feature type="transmembrane region" description="Helical" evidence="7">
    <location>
        <begin position="386"/>
        <end position="418"/>
    </location>
</feature>
<feature type="transmembrane region" description="Helical" evidence="7">
    <location>
        <begin position="748"/>
        <end position="770"/>
    </location>
</feature>
<evidence type="ECO:0000259" key="8">
    <source>
        <dbReference type="PROSITE" id="PS51382"/>
    </source>
</evidence>
<dbReference type="PROSITE" id="PS51382">
    <property type="entry name" value="SPX"/>
    <property type="match status" value="1"/>
</dbReference>
<dbReference type="Pfam" id="PF03105">
    <property type="entry name" value="SPX"/>
    <property type="match status" value="2"/>
</dbReference>
<reference evidence="9" key="1">
    <citation type="submission" date="2023-03" db="EMBL/GenBank/DDBJ databases">
        <title>Mating type loci evolution in Malassezia.</title>
        <authorList>
            <person name="Coelho M.A."/>
        </authorList>
    </citation>
    <scope>NUCLEOTIDE SEQUENCE</scope>
    <source>
        <strain evidence="9">CBS 11721</strain>
    </source>
</reference>
<feature type="compositionally biased region" description="Acidic residues" evidence="6">
    <location>
        <begin position="114"/>
        <end position="125"/>
    </location>
</feature>
<evidence type="ECO:0000256" key="5">
    <source>
        <dbReference type="ARBA" id="ARBA00023136"/>
    </source>
</evidence>
<keyword evidence="4 7" id="KW-1133">Transmembrane helix</keyword>
<proteinExistence type="predicted"/>
<dbReference type="AlphaFoldDB" id="A0AAF0J4X0"/>
<evidence type="ECO:0000256" key="4">
    <source>
        <dbReference type="ARBA" id="ARBA00022989"/>
    </source>
</evidence>
<feature type="transmembrane region" description="Helical" evidence="7">
    <location>
        <begin position="703"/>
        <end position="736"/>
    </location>
</feature>
<evidence type="ECO:0000313" key="10">
    <source>
        <dbReference type="Proteomes" id="UP001219933"/>
    </source>
</evidence>
<keyword evidence="10" id="KW-1185">Reference proteome</keyword>
<dbReference type="Proteomes" id="UP001219933">
    <property type="component" value="Chromosome 1"/>
</dbReference>
<feature type="transmembrane region" description="Helical" evidence="7">
    <location>
        <begin position="634"/>
        <end position="657"/>
    </location>
</feature>
<evidence type="ECO:0000256" key="1">
    <source>
        <dbReference type="ARBA" id="ARBA00004141"/>
    </source>
</evidence>
<dbReference type="PANTHER" id="PTHR10283:SF92">
    <property type="entry name" value="LOW-AFFINITY PHOSPHATE TRANSPORTER PHO91"/>
    <property type="match status" value="1"/>
</dbReference>
<evidence type="ECO:0000256" key="3">
    <source>
        <dbReference type="ARBA" id="ARBA00022692"/>
    </source>
</evidence>
<evidence type="ECO:0000256" key="2">
    <source>
        <dbReference type="ARBA" id="ARBA00022448"/>
    </source>
</evidence>
<feature type="transmembrane region" description="Helical" evidence="7">
    <location>
        <begin position="790"/>
        <end position="814"/>
    </location>
</feature>
<sequence>MKFSHSLQLNSVPEWRDKYIDYQHLKKVVYELEREQVAAQDPNSETLESESRVLLSNGDSNTDHVFVPQLDRELRKIVDFYCAKERELVDETNVVRDHMRLAEEEFEMHYSEGSDADVSNDDEDESRSIHKRPSHNHLSADGPTSHQWLRTFGKKGNFRRLRRHSSSSTLEACAADISHDSSYRHSVWSAPDEYAVDLRLTIKRQLNELFTHLSELAQYVDINETGMKKIIKKYDKITHSHLLGRYVDQVVHAKYPFQARAKQQRDTCIADVITMYACVATRGDEKQAERQLKAQLREEVVWQRNTVWREMINIERRAQAATLEASLRPGGSEQPSQQVHTPWGDFGLPVLAAVQLAVSVGIFVALLKLPALRFFSSVEEQNCLALVVFCTCLWVTEVIPLFSTSLLVPFLIVTLRIARVEDKHGGRRLTAQETSRWIFEQMFAPNIALLLGGFTLAAALSKYGIDKVLATRVLRLAGTRPSIVLLAHMMVACFASMWVSNVAAPVLMFSLVQPILRTLPDRSPYATSLVMGIALASNIGGQTSPIASPQNLIALQYMEEPLGWLQWFTITIPVSGLSLFAIWIILLWAFGSGKGTVIRRIPEPSEPLSRTQWFISSVCVGTIILWCLEKKFEWIVGDMGVIALLPLVLFFGTGILTKEDFNNFLWTIVFLAMGGIALGKGVSSSGLLASMDKLVQGLVQGMSIWGILALLLAIGLVVATFISHTIAAVLLIPIAAQMGESLSPPQPRLLIMATALTASAAMGLPISGFPNMTAVSLEDEVGHRYVSVKTFLRVGVPASIVSTFIIGTLGYVIMSMLGL</sequence>
<dbReference type="GO" id="GO:0006797">
    <property type="term" value="P:polyphosphate metabolic process"/>
    <property type="evidence" value="ECO:0007669"/>
    <property type="project" value="TreeGrafter"/>
</dbReference>
<evidence type="ECO:0000256" key="6">
    <source>
        <dbReference type="SAM" id="MobiDB-lite"/>
    </source>
</evidence>
<feature type="transmembrane region" description="Helical" evidence="7">
    <location>
        <begin position="664"/>
        <end position="683"/>
    </location>
</feature>
<feature type="transmembrane region" description="Helical" evidence="7">
    <location>
        <begin position="485"/>
        <end position="512"/>
    </location>
</feature>